<feature type="region of interest" description="Disordered" evidence="1">
    <location>
        <begin position="92"/>
        <end position="150"/>
    </location>
</feature>
<feature type="region of interest" description="Disordered" evidence="1">
    <location>
        <begin position="342"/>
        <end position="381"/>
    </location>
</feature>
<dbReference type="AlphaFoldDB" id="A0AAV6VXG1"/>
<evidence type="ECO:0000313" key="3">
    <source>
        <dbReference type="Proteomes" id="UP000827092"/>
    </source>
</evidence>
<dbReference type="Proteomes" id="UP000827092">
    <property type="component" value="Unassembled WGS sequence"/>
</dbReference>
<name>A0AAV6VXG1_9ARAC</name>
<dbReference type="EMBL" id="JAFNEN010000006">
    <property type="protein sequence ID" value="KAG8201345.1"/>
    <property type="molecule type" value="Genomic_DNA"/>
</dbReference>
<protein>
    <submittedName>
        <fullName evidence="2">Uncharacterized protein</fullName>
    </submittedName>
</protein>
<feature type="compositionally biased region" description="Basic and acidic residues" evidence="1">
    <location>
        <begin position="409"/>
        <end position="420"/>
    </location>
</feature>
<reference evidence="2 3" key="1">
    <citation type="journal article" date="2022" name="Nat. Ecol. Evol.">
        <title>A masculinizing supergene underlies an exaggerated male reproductive morph in a spider.</title>
        <authorList>
            <person name="Hendrickx F."/>
            <person name="De Corte Z."/>
            <person name="Sonet G."/>
            <person name="Van Belleghem S.M."/>
            <person name="Kostlbacher S."/>
            <person name="Vangestel C."/>
        </authorList>
    </citation>
    <scope>NUCLEOTIDE SEQUENCE [LARGE SCALE GENOMIC DNA]</scope>
    <source>
        <strain evidence="2">W744_W776</strain>
    </source>
</reference>
<feature type="region of interest" description="Disordered" evidence="1">
    <location>
        <begin position="199"/>
        <end position="222"/>
    </location>
</feature>
<comment type="caution">
    <text evidence="2">The sequence shown here is derived from an EMBL/GenBank/DDBJ whole genome shotgun (WGS) entry which is preliminary data.</text>
</comment>
<proteinExistence type="predicted"/>
<feature type="compositionally biased region" description="Basic and acidic residues" evidence="1">
    <location>
        <begin position="354"/>
        <end position="364"/>
    </location>
</feature>
<organism evidence="2 3">
    <name type="scientific">Oedothorax gibbosus</name>
    <dbReference type="NCBI Taxonomy" id="931172"/>
    <lineage>
        <taxon>Eukaryota</taxon>
        <taxon>Metazoa</taxon>
        <taxon>Ecdysozoa</taxon>
        <taxon>Arthropoda</taxon>
        <taxon>Chelicerata</taxon>
        <taxon>Arachnida</taxon>
        <taxon>Araneae</taxon>
        <taxon>Araneomorphae</taxon>
        <taxon>Entelegynae</taxon>
        <taxon>Araneoidea</taxon>
        <taxon>Linyphiidae</taxon>
        <taxon>Erigoninae</taxon>
        <taxon>Oedothorax</taxon>
    </lineage>
</organism>
<gene>
    <name evidence="2" type="ORF">JTE90_016822</name>
</gene>
<sequence>MSSLIFSSSLTCEFLPKMKKMKMPITKIFCCVLLICGLAVFTTESPANPEFTPNWFPGERWSYPFDGYQIDSTPMQHTFGVSVMSDVDKEKSTSLTSIPMASEPSKTKTEVSEMKNNVKEGEPSEPYDSIAEEPVKRPSDGSTRGSTYDPTLIMMGLGKRINTFYPEHKSVGIHEHEFTDNPLAQKVFLRLRRSTDTGIGEQEGNRISGARSSAKNERTTPLSFSNKGIDVYRDFSVEETEKEYLAPKSEENEISSTSFSKKIKRSATHSVLERVTNGQKDFALQQKKNIGMLLKHKGNENVDIKSSERLKRSAVHSMLDKEANDFESTLSGKIKNSDINLKQEGIKSLPNGSGEKKLSEDNNAKRNKRSLHSNKEYESNKMENYKTKTQAPIKKDTVYDNSNKVHSKTPFEDADREKRNVRQSTKKFAYDPALKYMGLGKRQKFRRGFSSNYDPAFQYMGLGKRNNDLGSRKRESYDPALQFMGLGKRENVSPKSKLYLPVRKMSKRASYDPAFYYMGSGKKNFPKLNFKKASYDPALQYMGLGKRENVDIYDNDKKKSYDPAFKYMGLGKRDNDSIKKSYDPAFQYMGLGKRENVDSYENDKNKSYDPAFQYMGLGKKENVDIYDNDKKKSYDPAFKYMGLGKRDNDSIKKSYDPAFQYMGLGKRENVDSYENDKNKSYDPAFQYMGLGKKENVDIYDNEKKKSYDPAI</sequence>
<evidence type="ECO:0000313" key="2">
    <source>
        <dbReference type="EMBL" id="KAG8201345.1"/>
    </source>
</evidence>
<feature type="compositionally biased region" description="Basic and acidic residues" evidence="1">
    <location>
        <begin position="105"/>
        <end position="122"/>
    </location>
</feature>
<accession>A0AAV6VXG1</accession>
<feature type="region of interest" description="Disordered" evidence="1">
    <location>
        <begin position="401"/>
        <end position="423"/>
    </location>
</feature>
<evidence type="ECO:0000256" key="1">
    <source>
        <dbReference type="SAM" id="MobiDB-lite"/>
    </source>
</evidence>
<feature type="compositionally biased region" description="Polar residues" evidence="1">
    <location>
        <begin position="140"/>
        <end position="149"/>
    </location>
</feature>
<keyword evidence="3" id="KW-1185">Reference proteome</keyword>